<dbReference type="InterPro" id="IPR030878">
    <property type="entry name" value="Ribosomal_uL15"/>
</dbReference>
<dbReference type="OrthoDB" id="361383at2759"/>
<feature type="region of interest" description="Disordered" evidence="4">
    <location>
        <begin position="48"/>
        <end position="69"/>
    </location>
</feature>
<dbReference type="InterPro" id="IPR021131">
    <property type="entry name" value="Ribosomal_uL15/eL18"/>
</dbReference>
<dbReference type="GeneID" id="66118327"/>
<name>A0A9P8AIW6_9ASCO</name>
<dbReference type="GO" id="GO:0005762">
    <property type="term" value="C:mitochondrial large ribosomal subunit"/>
    <property type="evidence" value="ECO:0007669"/>
    <property type="project" value="TreeGrafter"/>
</dbReference>
<sequence length="281" mass="31588">MLSLGIKFRDSALNGGARILNSIRESSSYLGFLKPNVGAVVSYKRLGRGPASGKGKTSGRGQKGQKARGKVPQFFEGGQTPFYKRFPIVGFKRPHRKVYHELKLERIQEFWDNGRIPLEAGGDLTYRIMKECGLLTGSMRDGVRIMSDGKETYNVPLNIVASKATGGSIYAIEKAGNKFTAMYMTKLGLKAHYKPDYFLLKKGYLPLPARPTHRRDIEYYSNPEKRGYLLQDKSIFLDYVSDVTARKISARKSALDRQLENAETKRFSSYGSHKVVSLQDL</sequence>
<dbReference type="PANTHER" id="PTHR12934">
    <property type="entry name" value="50S RIBOSOMAL PROTEIN L15"/>
    <property type="match status" value="1"/>
</dbReference>
<dbReference type="HAMAP" id="MF_01341">
    <property type="entry name" value="Ribosomal_uL15"/>
    <property type="match status" value="1"/>
</dbReference>
<dbReference type="EMBL" id="JAHMUF010000008">
    <property type="protein sequence ID" value="KAG7194234.1"/>
    <property type="molecule type" value="Genomic_DNA"/>
</dbReference>
<protein>
    <submittedName>
        <fullName evidence="6">YmL10</fullName>
    </submittedName>
</protein>
<keyword evidence="7" id="KW-1185">Reference proteome</keyword>
<comment type="caution">
    <text evidence="6">The sequence shown here is derived from an EMBL/GenBank/DDBJ whole genome shotgun (WGS) entry which is preliminary data.</text>
</comment>
<keyword evidence="2" id="KW-0689">Ribosomal protein</keyword>
<reference evidence="6" key="1">
    <citation type="submission" date="2021-03" db="EMBL/GenBank/DDBJ databases">
        <authorList>
            <person name="Palmer J.M."/>
        </authorList>
    </citation>
    <scope>NUCLEOTIDE SEQUENCE</scope>
    <source>
        <strain evidence="6">ARV_011</strain>
    </source>
</reference>
<dbReference type="GO" id="GO:0006412">
    <property type="term" value="P:translation"/>
    <property type="evidence" value="ECO:0007669"/>
    <property type="project" value="InterPro"/>
</dbReference>
<keyword evidence="3" id="KW-0687">Ribonucleoprotein</keyword>
<feature type="compositionally biased region" description="Gly residues" evidence="4">
    <location>
        <begin position="50"/>
        <end position="62"/>
    </location>
</feature>
<comment type="similarity">
    <text evidence="1">Belongs to the universal ribosomal protein uL15 family.</text>
</comment>
<dbReference type="AlphaFoldDB" id="A0A9P8AIW6"/>
<dbReference type="Gene3D" id="3.100.10.10">
    <property type="match status" value="1"/>
</dbReference>
<evidence type="ECO:0000256" key="1">
    <source>
        <dbReference type="ARBA" id="ARBA00007320"/>
    </source>
</evidence>
<dbReference type="RefSeq" id="XP_043049781.1">
    <property type="nucleotide sequence ID" value="XM_043195608.1"/>
</dbReference>
<dbReference type="NCBIfam" id="TIGR01071">
    <property type="entry name" value="rplO_bact"/>
    <property type="match status" value="1"/>
</dbReference>
<dbReference type="InterPro" id="IPR005749">
    <property type="entry name" value="Ribosomal_uL15_bac-type"/>
</dbReference>
<gene>
    <name evidence="6" type="primary">MRPL10</name>
    <name evidence="6" type="ORF">KQ657_004953</name>
</gene>
<dbReference type="SUPFAM" id="SSF52080">
    <property type="entry name" value="Ribosomal proteins L15p and L18e"/>
    <property type="match status" value="1"/>
</dbReference>
<evidence type="ECO:0000259" key="5">
    <source>
        <dbReference type="Pfam" id="PF00828"/>
    </source>
</evidence>
<evidence type="ECO:0000313" key="7">
    <source>
        <dbReference type="Proteomes" id="UP000790833"/>
    </source>
</evidence>
<dbReference type="InterPro" id="IPR036227">
    <property type="entry name" value="Ribosomal_uL15/eL18_sf"/>
</dbReference>
<evidence type="ECO:0000256" key="4">
    <source>
        <dbReference type="SAM" id="MobiDB-lite"/>
    </source>
</evidence>
<evidence type="ECO:0000256" key="3">
    <source>
        <dbReference type="ARBA" id="ARBA00023274"/>
    </source>
</evidence>
<proteinExistence type="inferred from homology"/>
<dbReference type="Pfam" id="PF00828">
    <property type="entry name" value="Ribosomal_L27A"/>
    <property type="match status" value="1"/>
</dbReference>
<evidence type="ECO:0000313" key="6">
    <source>
        <dbReference type="EMBL" id="KAG7194234.1"/>
    </source>
</evidence>
<dbReference type="Proteomes" id="UP000790833">
    <property type="component" value="Unassembled WGS sequence"/>
</dbReference>
<organism evidence="6 7">
    <name type="scientific">Scheffersomyces spartinae</name>
    <dbReference type="NCBI Taxonomy" id="45513"/>
    <lineage>
        <taxon>Eukaryota</taxon>
        <taxon>Fungi</taxon>
        <taxon>Dikarya</taxon>
        <taxon>Ascomycota</taxon>
        <taxon>Saccharomycotina</taxon>
        <taxon>Pichiomycetes</taxon>
        <taxon>Debaryomycetaceae</taxon>
        <taxon>Scheffersomyces</taxon>
    </lineage>
</organism>
<dbReference type="GO" id="GO:0003735">
    <property type="term" value="F:structural constituent of ribosome"/>
    <property type="evidence" value="ECO:0007669"/>
    <property type="project" value="InterPro"/>
</dbReference>
<accession>A0A9P8AIW6</accession>
<feature type="domain" description="Large ribosomal subunit protein uL15/eL18" evidence="5">
    <location>
        <begin position="102"/>
        <end position="179"/>
    </location>
</feature>
<evidence type="ECO:0000256" key="2">
    <source>
        <dbReference type="ARBA" id="ARBA00022980"/>
    </source>
</evidence>
<dbReference type="PANTHER" id="PTHR12934:SF11">
    <property type="entry name" value="LARGE RIBOSOMAL SUBUNIT PROTEIN UL15M"/>
    <property type="match status" value="1"/>
</dbReference>